<evidence type="ECO:0000313" key="4">
    <source>
        <dbReference type="Proteomes" id="UP000015453"/>
    </source>
</evidence>
<name>S8DJP8_9LAMI</name>
<dbReference type="Pfam" id="PF14244">
    <property type="entry name" value="Retrotran_gag_3"/>
    <property type="match status" value="1"/>
</dbReference>
<gene>
    <name evidence="3" type="ORF">M569_11683</name>
</gene>
<feature type="non-terminal residue" evidence="3">
    <location>
        <position position="1"/>
    </location>
</feature>
<proteinExistence type="predicted"/>
<sequence length="130" mass="15189">PSLLLTPIQFRGDNFDEWARGIRAGLRAKRKYELINGTITERPPEVSVHDWEQINSMLVAWIYNTIEPGLRSTITIPDLVKPLWDDLCERFCISHGPRLQYLKQELVKCRQGGETVVQYYGRMTKLWDDL</sequence>
<dbReference type="InterPro" id="IPR005162">
    <property type="entry name" value="Retrotrans_gag_dom"/>
</dbReference>
<accession>S8DJP8</accession>
<dbReference type="AlphaFoldDB" id="S8DJP8"/>
<dbReference type="Pfam" id="PF03732">
    <property type="entry name" value="Retrotrans_gag"/>
    <property type="match status" value="1"/>
</dbReference>
<dbReference type="PANTHER" id="PTHR37610:SF101">
    <property type="entry name" value="(RAPE) HYPOTHETICAL PROTEIN"/>
    <property type="match status" value="1"/>
</dbReference>
<keyword evidence="4" id="KW-1185">Reference proteome</keyword>
<dbReference type="EMBL" id="AUSU01005696">
    <property type="protein sequence ID" value="EPS63103.1"/>
    <property type="molecule type" value="Genomic_DNA"/>
</dbReference>
<evidence type="ECO:0008006" key="5">
    <source>
        <dbReference type="Google" id="ProtNLM"/>
    </source>
</evidence>
<comment type="caution">
    <text evidence="3">The sequence shown here is derived from an EMBL/GenBank/DDBJ whole genome shotgun (WGS) entry which is preliminary data.</text>
</comment>
<protein>
    <recommendedName>
        <fullName evidence="5">Retrotransposon gag domain-containing protein</fullName>
    </recommendedName>
</protein>
<dbReference type="InterPro" id="IPR029472">
    <property type="entry name" value="Copia-like_N"/>
</dbReference>
<reference evidence="3 4" key="1">
    <citation type="journal article" date="2013" name="BMC Genomics">
        <title>The miniature genome of a carnivorous plant Genlisea aurea contains a low number of genes and short non-coding sequences.</title>
        <authorList>
            <person name="Leushkin E.V."/>
            <person name="Sutormin R.A."/>
            <person name="Nabieva E.R."/>
            <person name="Penin A.A."/>
            <person name="Kondrashov A.S."/>
            <person name="Logacheva M.D."/>
        </authorList>
    </citation>
    <scope>NUCLEOTIDE SEQUENCE [LARGE SCALE GENOMIC DNA]</scope>
</reference>
<evidence type="ECO:0000313" key="3">
    <source>
        <dbReference type="EMBL" id="EPS63103.1"/>
    </source>
</evidence>
<dbReference type="Proteomes" id="UP000015453">
    <property type="component" value="Unassembled WGS sequence"/>
</dbReference>
<organism evidence="3 4">
    <name type="scientific">Genlisea aurea</name>
    <dbReference type="NCBI Taxonomy" id="192259"/>
    <lineage>
        <taxon>Eukaryota</taxon>
        <taxon>Viridiplantae</taxon>
        <taxon>Streptophyta</taxon>
        <taxon>Embryophyta</taxon>
        <taxon>Tracheophyta</taxon>
        <taxon>Spermatophyta</taxon>
        <taxon>Magnoliopsida</taxon>
        <taxon>eudicotyledons</taxon>
        <taxon>Gunneridae</taxon>
        <taxon>Pentapetalae</taxon>
        <taxon>asterids</taxon>
        <taxon>lamiids</taxon>
        <taxon>Lamiales</taxon>
        <taxon>Lentibulariaceae</taxon>
        <taxon>Genlisea</taxon>
    </lineage>
</organism>
<evidence type="ECO:0000259" key="1">
    <source>
        <dbReference type="Pfam" id="PF03732"/>
    </source>
</evidence>
<evidence type="ECO:0000259" key="2">
    <source>
        <dbReference type="Pfam" id="PF14244"/>
    </source>
</evidence>
<dbReference type="PANTHER" id="PTHR37610">
    <property type="entry name" value="CCHC-TYPE DOMAIN-CONTAINING PROTEIN"/>
    <property type="match status" value="1"/>
</dbReference>
<feature type="domain" description="Retrotransposon gag" evidence="1">
    <location>
        <begin position="84"/>
        <end position="129"/>
    </location>
</feature>
<feature type="non-terminal residue" evidence="3">
    <location>
        <position position="130"/>
    </location>
</feature>
<feature type="domain" description="Retrotransposon Copia-like N-terminal" evidence="2">
    <location>
        <begin position="1"/>
        <end position="40"/>
    </location>
</feature>
<dbReference type="OrthoDB" id="5544992at2759"/>